<dbReference type="Pfam" id="PF04969">
    <property type="entry name" value="CS"/>
    <property type="match status" value="1"/>
</dbReference>
<gene>
    <name evidence="13" type="ORF">CUNI_LOCUS20434</name>
</gene>
<evidence type="ECO:0000256" key="6">
    <source>
        <dbReference type="ARBA" id="ARBA00022902"/>
    </source>
</evidence>
<comment type="caution">
    <text evidence="13">The sequence shown here is derived from an EMBL/GenBank/DDBJ whole genome shotgun (WGS) entry which is preliminary data.</text>
</comment>
<dbReference type="CDD" id="cd06469">
    <property type="entry name" value="p23_DYX1C1_like"/>
    <property type="match status" value="1"/>
</dbReference>
<dbReference type="InterPro" id="IPR007052">
    <property type="entry name" value="CS_dom"/>
</dbReference>
<dbReference type="GO" id="GO:0043005">
    <property type="term" value="C:neuron projection"/>
    <property type="evidence" value="ECO:0007669"/>
    <property type="project" value="UniProtKB-SubCell"/>
</dbReference>
<dbReference type="SUPFAM" id="SSF49764">
    <property type="entry name" value="HSP20-like chaperones"/>
    <property type="match status" value="1"/>
</dbReference>
<dbReference type="GO" id="GO:0003341">
    <property type="term" value="P:cilium movement"/>
    <property type="evidence" value="ECO:0007669"/>
    <property type="project" value="InterPro"/>
</dbReference>
<evidence type="ECO:0000256" key="3">
    <source>
        <dbReference type="ARBA" id="ARBA00022490"/>
    </source>
</evidence>
<dbReference type="Gene3D" id="2.60.40.790">
    <property type="match status" value="1"/>
</dbReference>
<dbReference type="EMBL" id="CAJHNH020007701">
    <property type="protein sequence ID" value="CAG5134876.1"/>
    <property type="molecule type" value="Genomic_DNA"/>
</dbReference>
<reference evidence="13" key="1">
    <citation type="submission" date="2021-04" db="EMBL/GenBank/DDBJ databases">
        <authorList>
            <consortium name="Molecular Ecology Group"/>
        </authorList>
    </citation>
    <scope>NUCLEOTIDE SEQUENCE</scope>
</reference>
<evidence type="ECO:0000256" key="8">
    <source>
        <dbReference type="ARBA" id="ARBA00023273"/>
    </source>
</evidence>
<evidence type="ECO:0000256" key="5">
    <source>
        <dbReference type="ARBA" id="ARBA00022803"/>
    </source>
</evidence>
<dbReference type="FunFam" id="2.60.40.790:FF:000015">
    <property type="entry name" value="dynein assembly factor 4, axonemal isoform X1"/>
    <property type="match status" value="1"/>
</dbReference>
<evidence type="ECO:0000259" key="12">
    <source>
        <dbReference type="PROSITE" id="PS51203"/>
    </source>
</evidence>
<dbReference type="GO" id="GO:0036158">
    <property type="term" value="P:outer dynein arm assembly"/>
    <property type="evidence" value="ECO:0007669"/>
    <property type="project" value="TreeGrafter"/>
</dbReference>
<keyword evidence="6" id="KW-0524">Neurogenesis</keyword>
<dbReference type="AlphaFoldDB" id="A0A8S4A791"/>
<dbReference type="GO" id="GO:0036159">
    <property type="term" value="P:inner dynein arm assembly"/>
    <property type="evidence" value="ECO:0007669"/>
    <property type="project" value="TreeGrafter"/>
</dbReference>
<feature type="region of interest" description="Disordered" evidence="11">
    <location>
        <begin position="149"/>
        <end position="173"/>
    </location>
</feature>
<keyword evidence="7" id="KW-0539">Nucleus</keyword>
<comment type="subcellular location">
    <subcellularLocation>
        <location evidence="2">Cell projection</location>
        <location evidence="2">Neuron projection</location>
    </subcellularLocation>
    <subcellularLocation>
        <location evidence="9">Dynein axonemal particle</location>
    </subcellularLocation>
    <subcellularLocation>
        <location evidence="1">Nucleus</location>
    </subcellularLocation>
</comment>
<evidence type="ECO:0000256" key="1">
    <source>
        <dbReference type="ARBA" id="ARBA00004123"/>
    </source>
</evidence>
<evidence type="ECO:0000256" key="11">
    <source>
        <dbReference type="SAM" id="MobiDB-lite"/>
    </source>
</evidence>
<evidence type="ECO:0000313" key="13">
    <source>
        <dbReference type="EMBL" id="CAG5134876.1"/>
    </source>
</evidence>
<keyword evidence="4" id="KW-0677">Repeat</keyword>
<dbReference type="GO" id="GO:0007399">
    <property type="term" value="P:nervous system development"/>
    <property type="evidence" value="ECO:0007669"/>
    <property type="project" value="UniProtKB-KW"/>
</dbReference>
<accession>A0A8S4A791</accession>
<feature type="domain" description="CS" evidence="12">
    <location>
        <begin position="3"/>
        <end position="87"/>
    </location>
</feature>
<keyword evidence="3" id="KW-0963">Cytoplasm</keyword>
<dbReference type="Proteomes" id="UP000678393">
    <property type="component" value="Unassembled WGS sequence"/>
</dbReference>
<dbReference type="InterPro" id="IPR037894">
    <property type="entry name" value="CS_DYX1C1"/>
</dbReference>
<dbReference type="InterPro" id="IPR008978">
    <property type="entry name" value="HSP20-like_chaperone"/>
</dbReference>
<evidence type="ECO:0000256" key="10">
    <source>
        <dbReference type="ARBA" id="ARBA00024430"/>
    </source>
</evidence>
<dbReference type="OrthoDB" id="348005at2759"/>
<dbReference type="PROSITE" id="PS51203">
    <property type="entry name" value="CS"/>
    <property type="match status" value="1"/>
</dbReference>
<dbReference type="GO" id="GO:0120293">
    <property type="term" value="C:dynein axonemal particle"/>
    <property type="evidence" value="ECO:0007669"/>
    <property type="project" value="UniProtKB-SubCell"/>
</dbReference>
<protein>
    <recommendedName>
        <fullName evidence="10">Dynein axonemal assembly factor 4</fullName>
    </recommendedName>
</protein>
<name>A0A8S4A791_9EUPU</name>
<evidence type="ECO:0000313" key="14">
    <source>
        <dbReference type="Proteomes" id="UP000678393"/>
    </source>
</evidence>
<evidence type="ECO:0000256" key="7">
    <source>
        <dbReference type="ARBA" id="ARBA00023242"/>
    </source>
</evidence>
<dbReference type="GO" id="GO:0005634">
    <property type="term" value="C:nucleus"/>
    <property type="evidence" value="ECO:0007669"/>
    <property type="project" value="UniProtKB-SubCell"/>
</dbReference>
<organism evidence="13 14">
    <name type="scientific">Candidula unifasciata</name>
    <dbReference type="NCBI Taxonomy" id="100452"/>
    <lineage>
        <taxon>Eukaryota</taxon>
        <taxon>Metazoa</taxon>
        <taxon>Spiralia</taxon>
        <taxon>Lophotrochozoa</taxon>
        <taxon>Mollusca</taxon>
        <taxon>Gastropoda</taxon>
        <taxon>Heterobranchia</taxon>
        <taxon>Euthyneura</taxon>
        <taxon>Panpulmonata</taxon>
        <taxon>Eupulmonata</taxon>
        <taxon>Stylommatophora</taxon>
        <taxon>Helicina</taxon>
        <taxon>Helicoidea</taxon>
        <taxon>Geomitridae</taxon>
        <taxon>Candidula</taxon>
    </lineage>
</organism>
<evidence type="ECO:0000256" key="9">
    <source>
        <dbReference type="ARBA" id="ARBA00024190"/>
    </source>
</evidence>
<evidence type="ECO:0000256" key="2">
    <source>
        <dbReference type="ARBA" id="ARBA00004487"/>
    </source>
</evidence>
<dbReference type="InterPro" id="IPR052004">
    <property type="entry name" value="Dynein_assembly_factor_4"/>
</dbReference>
<sequence length="173" mass="20127">MPLIVTDYTWEETDKIVWITVPLKGVKPNKVDVFLSDEYLKASYPPYLFECLLVGLVDDTKGSAQIGNGTVVFKLVKKEEGLWNTLQSPDAADKNIMKQKREEAFEKIKKRLEVESAQKAETKRLNEKLAINEMMKIEDEARHRISDIKENERKKATDDLEKWKEEQRLKAEK</sequence>
<keyword evidence="8" id="KW-0966">Cell projection</keyword>
<proteinExistence type="predicted"/>
<keyword evidence="5" id="KW-0802">TPR repeat</keyword>
<feature type="non-terminal residue" evidence="13">
    <location>
        <position position="1"/>
    </location>
</feature>
<dbReference type="PANTHER" id="PTHR46492:SF1">
    <property type="entry name" value="DYNEIN AXONEMAL ASSEMBLY FACTOR 4"/>
    <property type="match status" value="1"/>
</dbReference>
<keyword evidence="14" id="KW-1185">Reference proteome</keyword>
<dbReference type="PANTHER" id="PTHR46492">
    <property type="entry name" value="DYNEIN ASSEMBLY FACTOR 4, AXONEMAL"/>
    <property type="match status" value="1"/>
</dbReference>
<evidence type="ECO:0000256" key="4">
    <source>
        <dbReference type="ARBA" id="ARBA00022737"/>
    </source>
</evidence>